<evidence type="ECO:0000313" key="1">
    <source>
        <dbReference type="EMBL" id="OAX39826.1"/>
    </source>
</evidence>
<proteinExistence type="predicted"/>
<gene>
    <name evidence="1" type="ORF">K503DRAFT_51472</name>
</gene>
<reference evidence="1 2" key="1">
    <citation type="submission" date="2016-06" db="EMBL/GenBank/DDBJ databases">
        <title>Comparative genomics of the ectomycorrhizal sister species Rhizopogon vinicolor and Rhizopogon vesiculosus (Basidiomycota: Boletales) reveals a divergence of the mating type B locus.</title>
        <authorList>
            <consortium name="DOE Joint Genome Institute"/>
            <person name="Mujic A.B."/>
            <person name="Kuo A."/>
            <person name="Tritt A."/>
            <person name="Lipzen A."/>
            <person name="Chen C."/>
            <person name="Johnson J."/>
            <person name="Sharma A."/>
            <person name="Barry K."/>
            <person name="Grigoriev I.V."/>
            <person name="Spatafora J.W."/>
        </authorList>
    </citation>
    <scope>NUCLEOTIDE SEQUENCE [LARGE SCALE GENOMIC DNA]</scope>
    <source>
        <strain evidence="1 2">AM-OR11-026</strain>
    </source>
</reference>
<dbReference type="EMBL" id="KV448234">
    <property type="protein sequence ID" value="OAX39826.1"/>
    <property type="molecule type" value="Genomic_DNA"/>
</dbReference>
<protein>
    <submittedName>
        <fullName evidence="1">Uncharacterized protein</fullName>
    </submittedName>
</protein>
<evidence type="ECO:0000313" key="2">
    <source>
        <dbReference type="Proteomes" id="UP000092154"/>
    </source>
</evidence>
<sequence length="129" mass="15182">MAGYIELQQASILRKEDEEKKLTHLLRCQFKFKTSIWPRPIRILTRPSGSWACSSRWCLCLGKGRNSGAVWRGLTRSWCETVKRCVLDQSHFQMCFTCQITVRKRDFLPKLLLGFPVPDVMHYHILYCM</sequence>
<name>A0A1B7N4P8_9AGAM</name>
<dbReference type="Proteomes" id="UP000092154">
    <property type="component" value="Unassembled WGS sequence"/>
</dbReference>
<dbReference type="InParanoid" id="A0A1B7N4P8"/>
<keyword evidence="2" id="KW-1185">Reference proteome</keyword>
<organism evidence="1 2">
    <name type="scientific">Rhizopogon vinicolor AM-OR11-026</name>
    <dbReference type="NCBI Taxonomy" id="1314800"/>
    <lineage>
        <taxon>Eukaryota</taxon>
        <taxon>Fungi</taxon>
        <taxon>Dikarya</taxon>
        <taxon>Basidiomycota</taxon>
        <taxon>Agaricomycotina</taxon>
        <taxon>Agaricomycetes</taxon>
        <taxon>Agaricomycetidae</taxon>
        <taxon>Boletales</taxon>
        <taxon>Suillineae</taxon>
        <taxon>Rhizopogonaceae</taxon>
        <taxon>Rhizopogon</taxon>
    </lineage>
</organism>
<dbReference type="AlphaFoldDB" id="A0A1B7N4P8"/>
<accession>A0A1B7N4P8</accession>